<dbReference type="EMBL" id="FWYB01000005">
    <property type="protein sequence ID" value="SMC92033.1"/>
    <property type="molecule type" value="Genomic_DNA"/>
</dbReference>
<keyword evidence="1" id="KW-1133">Transmembrane helix</keyword>
<keyword evidence="5" id="KW-1185">Reference proteome</keyword>
<dbReference type="FunFam" id="2.60.120.1440:FF:000001">
    <property type="entry name" value="Putative anti-sigma factor"/>
    <property type="match status" value="1"/>
</dbReference>
<dbReference type="Proteomes" id="UP000192678">
    <property type="component" value="Unassembled WGS sequence"/>
</dbReference>
<reference evidence="4 5" key="1">
    <citation type="submission" date="2017-04" db="EMBL/GenBank/DDBJ databases">
        <authorList>
            <person name="Afonso C.L."/>
            <person name="Miller P.J."/>
            <person name="Scott M.A."/>
            <person name="Spackman E."/>
            <person name="Goraichik I."/>
            <person name="Dimitrov K.M."/>
            <person name="Suarez D.L."/>
            <person name="Swayne D.E."/>
        </authorList>
    </citation>
    <scope>NUCLEOTIDE SEQUENCE [LARGE SCALE GENOMIC DNA]</scope>
    <source>
        <strain evidence="4 5">DSM 19625</strain>
    </source>
</reference>
<organism evidence="4 5">
    <name type="scientific">Pedobacter nyackensis</name>
    <dbReference type="NCBI Taxonomy" id="475255"/>
    <lineage>
        <taxon>Bacteria</taxon>
        <taxon>Pseudomonadati</taxon>
        <taxon>Bacteroidota</taxon>
        <taxon>Sphingobacteriia</taxon>
        <taxon>Sphingobacteriales</taxon>
        <taxon>Sphingobacteriaceae</taxon>
        <taxon>Pedobacter</taxon>
    </lineage>
</organism>
<evidence type="ECO:0000259" key="3">
    <source>
        <dbReference type="Pfam" id="PF16344"/>
    </source>
</evidence>
<dbReference type="InterPro" id="IPR012373">
    <property type="entry name" value="Ferrdict_sens_TM"/>
</dbReference>
<keyword evidence="1" id="KW-0472">Membrane</keyword>
<dbReference type="Gene3D" id="2.60.120.1440">
    <property type="match status" value="1"/>
</dbReference>
<accession>A0A1W2D3J1</accession>
<name>A0A1W2D3J1_9SPHI</name>
<dbReference type="PANTHER" id="PTHR30273">
    <property type="entry name" value="PERIPLASMIC SIGNAL SENSOR AND SIGMA FACTOR ACTIVATOR FECR-RELATED"/>
    <property type="match status" value="1"/>
</dbReference>
<protein>
    <submittedName>
        <fullName evidence="4">FecR family protein</fullName>
    </submittedName>
</protein>
<dbReference type="Pfam" id="PF04773">
    <property type="entry name" value="FecR"/>
    <property type="match status" value="1"/>
</dbReference>
<evidence type="ECO:0000313" key="5">
    <source>
        <dbReference type="Proteomes" id="UP000192678"/>
    </source>
</evidence>
<dbReference type="InterPro" id="IPR032508">
    <property type="entry name" value="FecR_C"/>
</dbReference>
<dbReference type="STRING" id="475255.SAMN04488101_105239"/>
<dbReference type="Gene3D" id="3.55.50.30">
    <property type="match status" value="1"/>
</dbReference>
<evidence type="ECO:0000313" key="4">
    <source>
        <dbReference type="EMBL" id="SMC92033.1"/>
    </source>
</evidence>
<dbReference type="OrthoDB" id="1099963at2"/>
<proteinExistence type="predicted"/>
<feature type="domain" description="Protein FecR C-terminal" evidence="3">
    <location>
        <begin position="320"/>
        <end position="388"/>
    </location>
</feature>
<evidence type="ECO:0000256" key="1">
    <source>
        <dbReference type="SAM" id="Phobius"/>
    </source>
</evidence>
<dbReference type="GO" id="GO:0016989">
    <property type="term" value="F:sigma factor antagonist activity"/>
    <property type="evidence" value="ECO:0007669"/>
    <property type="project" value="TreeGrafter"/>
</dbReference>
<dbReference type="AlphaFoldDB" id="A0A1W2D3J1"/>
<keyword evidence="1" id="KW-0812">Transmembrane</keyword>
<dbReference type="InterPro" id="IPR006860">
    <property type="entry name" value="FecR"/>
</dbReference>
<gene>
    <name evidence="4" type="ORF">SAMN04488101_105239</name>
</gene>
<dbReference type="Pfam" id="PF16344">
    <property type="entry name" value="FecR_C"/>
    <property type="match status" value="1"/>
</dbReference>
<feature type="domain" description="FecR protein" evidence="2">
    <location>
        <begin position="185"/>
        <end position="278"/>
    </location>
</feature>
<dbReference type="RefSeq" id="WP_084289571.1">
    <property type="nucleotide sequence ID" value="NZ_FWYB01000005.1"/>
</dbReference>
<feature type="transmembrane region" description="Helical" evidence="1">
    <location>
        <begin position="87"/>
        <end position="109"/>
    </location>
</feature>
<dbReference type="PANTHER" id="PTHR30273:SF2">
    <property type="entry name" value="PROTEIN FECR"/>
    <property type="match status" value="1"/>
</dbReference>
<sequence>MNETRLEYLFELSMKQKASAEEMEEMTSLMTLPEHETLVKALLFKVYQMPKKEVDIDPEKSEAILQAIYQAVPLPPRSAKLSSAKPLFKWVSVAAAVLALLTIGILFFIQKKKPLPQIAKQDKQLIVPGSNKAILTLAGGSKVVLTEEVGKVASQGTVVITKTAKGQLTYNNTSAASSSSGYNIIETPKGGQYQITLADGTRVWLNSASTLKYPVVFKGRERKVELNGEAYFEVARNKKLPFRVVSDKQTVEVLGTHFNINSYKDERKQMTTLLEGSIRVSVLKNTTLLKPGQQAQVWKNETIEVSEADIEEAVAWKNGYFRFHREDIESIMRKVSRWYDVNVEFKGGISDEKFNGTISRTKNINQVLEMLEITNAVHFNIEGRRITVMK</sequence>
<evidence type="ECO:0000259" key="2">
    <source>
        <dbReference type="Pfam" id="PF04773"/>
    </source>
</evidence>